<feature type="transmembrane region" description="Helical" evidence="5">
    <location>
        <begin position="250"/>
        <end position="269"/>
    </location>
</feature>
<dbReference type="SUPFAM" id="SSF103481">
    <property type="entry name" value="Multidrug resistance efflux transporter EmrE"/>
    <property type="match status" value="2"/>
</dbReference>
<dbReference type="Pfam" id="PF00892">
    <property type="entry name" value="EamA"/>
    <property type="match status" value="2"/>
</dbReference>
<dbReference type="InterPro" id="IPR037185">
    <property type="entry name" value="EmrE-like"/>
</dbReference>
<dbReference type="PANTHER" id="PTHR32322:SF2">
    <property type="entry name" value="EAMA DOMAIN-CONTAINING PROTEIN"/>
    <property type="match status" value="1"/>
</dbReference>
<evidence type="ECO:0000259" key="6">
    <source>
        <dbReference type="Pfam" id="PF00892"/>
    </source>
</evidence>
<feature type="transmembrane region" description="Helical" evidence="5">
    <location>
        <begin position="130"/>
        <end position="149"/>
    </location>
</feature>
<evidence type="ECO:0000313" key="7">
    <source>
        <dbReference type="EMBL" id="CQH56216.1"/>
    </source>
</evidence>
<feature type="transmembrane region" description="Helical" evidence="5">
    <location>
        <begin position="12"/>
        <end position="31"/>
    </location>
</feature>
<feature type="transmembrane region" description="Helical" evidence="5">
    <location>
        <begin position="74"/>
        <end position="95"/>
    </location>
</feature>
<protein>
    <submittedName>
        <fullName evidence="7">DMT superfamily transport protein</fullName>
    </submittedName>
</protein>
<feature type="transmembrane region" description="Helical" evidence="5">
    <location>
        <begin position="275"/>
        <end position="291"/>
    </location>
</feature>
<feature type="domain" description="EamA" evidence="6">
    <location>
        <begin position="13"/>
        <end position="145"/>
    </location>
</feature>
<keyword evidence="8" id="KW-1185">Reference proteome</keyword>
<dbReference type="AlphaFoldDB" id="A0A0U5H1W0"/>
<dbReference type="KEGG" id="hhb:Hhub_2351"/>
<dbReference type="InterPro" id="IPR000620">
    <property type="entry name" value="EamA_dom"/>
</dbReference>
<organism evidence="7 8">
    <name type="scientific">Halobacterium hubeiense</name>
    <dbReference type="NCBI Taxonomy" id="1407499"/>
    <lineage>
        <taxon>Archaea</taxon>
        <taxon>Methanobacteriati</taxon>
        <taxon>Methanobacteriota</taxon>
        <taxon>Stenosarchaea group</taxon>
        <taxon>Halobacteria</taxon>
        <taxon>Halobacteriales</taxon>
        <taxon>Halobacteriaceae</taxon>
        <taxon>Halobacterium</taxon>
    </lineage>
</organism>
<dbReference type="InterPro" id="IPR050638">
    <property type="entry name" value="AA-Vitamin_Transporters"/>
</dbReference>
<gene>
    <name evidence="7" type="ORF">HHUB_2351</name>
</gene>
<dbReference type="GO" id="GO:0016020">
    <property type="term" value="C:membrane"/>
    <property type="evidence" value="ECO:0007669"/>
    <property type="project" value="UniProtKB-SubCell"/>
</dbReference>
<feature type="transmembrane region" description="Helical" evidence="5">
    <location>
        <begin position="155"/>
        <end position="175"/>
    </location>
</feature>
<dbReference type="GeneID" id="91109803"/>
<dbReference type="RefSeq" id="WP_059056757.1">
    <property type="nucleotide sequence ID" value="NZ_CEML01000001.1"/>
</dbReference>
<accession>A0A0U5H1W0</accession>
<evidence type="ECO:0000256" key="2">
    <source>
        <dbReference type="ARBA" id="ARBA00022692"/>
    </source>
</evidence>
<dbReference type="STRING" id="1407499.HHUB_2351"/>
<keyword evidence="4 5" id="KW-0472">Membrane</keyword>
<dbReference type="PANTHER" id="PTHR32322">
    <property type="entry name" value="INNER MEMBRANE TRANSPORTER"/>
    <property type="match status" value="1"/>
</dbReference>
<sequence>MSYQRPGLGVSPAALMFLALGAIWGTSFPAIEIGLHVVPALSFAAIRYSLAGLIILGYAAYATDRWRPRGTEEWLAVSVAGLLVIAVYHGLLYLGELRVSGAVAAIVVSLSPVLTAGLAAVLLDADVDLVEGLGLLAGFAGVVIVASPGGGGTDLLGVALVFGGAVAFALGAVLARPLSTDLPVETMEAWAMLLGSGVLWVGAGARGESLAGVEWTLPALASLAYLTLVAGCVGFLLYFELLDRIGATELHLVGYLEPVVAALMAWALLGQVVDSQALAGFAAIFLGFALLERDVIFEAVVTTADAVRSH</sequence>
<dbReference type="OrthoDB" id="17861at2157"/>
<feature type="transmembrane region" description="Helical" evidence="5">
    <location>
        <begin position="101"/>
        <end position="123"/>
    </location>
</feature>
<feature type="transmembrane region" description="Helical" evidence="5">
    <location>
        <begin position="217"/>
        <end position="238"/>
    </location>
</feature>
<feature type="transmembrane region" description="Helical" evidence="5">
    <location>
        <begin position="37"/>
        <end position="62"/>
    </location>
</feature>
<dbReference type="EMBL" id="LN831302">
    <property type="protein sequence ID" value="CQH56216.1"/>
    <property type="molecule type" value="Genomic_DNA"/>
</dbReference>
<evidence type="ECO:0000256" key="1">
    <source>
        <dbReference type="ARBA" id="ARBA00004141"/>
    </source>
</evidence>
<evidence type="ECO:0000256" key="3">
    <source>
        <dbReference type="ARBA" id="ARBA00022989"/>
    </source>
</evidence>
<feature type="transmembrane region" description="Helical" evidence="5">
    <location>
        <begin position="187"/>
        <end position="205"/>
    </location>
</feature>
<evidence type="ECO:0000256" key="4">
    <source>
        <dbReference type="ARBA" id="ARBA00023136"/>
    </source>
</evidence>
<proteinExistence type="predicted"/>
<evidence type="ECO:0000256" key="5">
    <source>
        <dbReference type="SAM" id="Phobius"/>
    </source>
</evidence>
<keyword evidence="3 5" id="KW-1133">Transmembrane helix</keyword>
<keyword evidence="2 5" id="KW-0812">Transmembrane</keyword>
<feature type="domain" description="EamA" evidence="6">
    <location>
        <begin position="156"/>
        <end position="291"/>
    </location>
</feature>
<dbReference type="Proteomes" id="UP000066737">
    <property type="component" value="Chromosome I"/>
</dbReference>
<evidence type="ECO:0000313" key="8">
    <source>
        <dbReference type="Proteomes" id="UP000066737"/>
    </source>
</evidence>
<name>A0A0U5H1W0_9EURY</name>
<comment type="subcellular location">
    <subcellularLocation>
        <location evidence="1">Membrane</location>
        <topology evidence="1">Multi-pass membrane protein</topology>
    </subcellularLocation>
</comment>
<reference evidence="8" key="1">
    <citation type="journal article" date="2016" name="Environ. Microbiol.">
        <title>The complete genome of a viable archaeum isolated from 123-million-year-old rock salt.</title>
        <authorList>
            <person name="Jaakkola S.T."/>
            <person name="Pfeiffer F."/>
            <person name="Ravantti J.J."/>
            <person name="Guo Q."/>
            <person name="Liu Y."/>
            <person name="Chen X."/>
            <person name="Ma H."/>
            <person name="Yang C."/>
            <person name="Oksanen H.M."/>
            <person name="Bamford D.H."/>
        </authorList>
    </citation>
    <scope>NUCLEOTIDE SEQUENCE</scope>
    <source>
        <strain evidence="8">JI20-1</strain>
    </source>
</reference>